<gene>
    <name evidence="1" type="ORF">L6164_017555</name>
</gene>
<dbReference type="Proteomes" id="UP000828941">
    <property type="component" value="Chromosome 7"/>
</dbReference>
<accession>A0ACB9N8B2</accession>
<organism evidence="1 2">
    <name type="scientific">Bauhinia variegata</name>
    <name type="common">Purple orchid tree</name>
    <name type="synonym">Phanera variegata</name>
    <dbReference type="NCBI Taxonomy" id="167791"/>
    <lineage>
        <taxon>Eukaryota</taxon>
        <taxon>Viridiplantae</taxon>
        <taxon>Streptophyta</taxon>
        <taxon>Embryophyta</taxon>
        <taxon>Tracheophyta</taxon>
        <taxon>Spermatophyta</taxon>
        <taxon>Magnoliopsida</taxon>
        <taxon>eudicotyledons</taxon>
        <taxon>Gunneridae</taxon>
        <taxon>Pentapetalae</taxon>
        <taxon>rosids</taxon>
        <taxon>fabids</taxon>
        <taxon>Fabales</taxon>
        <taxon>Fabaceae</taxon>
        <taxon>Cercidoideae</taxon>
        <taxon>Cercideae</taxon>
        <taxon>Bauhiniinae</taxon>
        <taxon>Bauhinia</taxon>
    </lineage>
</organism>
<sequence>MTIPCGGEQHWRLAKSVGAISSHHEAIVSSRVDPTLGQAYQGPSHGMSPDNPTTHRRLTTPSSEATTQSKVVGPALHVATSNPTRTHVFPRALAAESICQIHKRSNCFIPLVGGRILGAYELMDCCYPKNSDKKTLKKWFFIDKRVG</sequence>
<proteinExistence type="predicted"/>
<reference evidence="1 2" key="1">
    <citation type="journal article" date="2022" name="DNA Res.">
        <title>Chromosomal-level genome assembly of the orchid tree Bauhinia variegata (Leguminosae; Cercidoideae) supports the allotetraploid origin hypothesis of Bauhinia.</title>
        <authorList>
            <person name="Zhong Y."/>
            <person name="Chen Y."/>
            <person name="Zheng D."/>
            <person name="Pang J."/>
            <person name="Liu Y."/>
            <person name="Luo S."/>
            <person name="Meng S."/>
            <person name="Qian L."/>
            <person name="Wei D."/>
            <person name="Dai S."/>
            <person name="Zhou R."/>
        </authorList>
    </citation>
    <scope>NUCLEOTIDE SEQUENCE [LARGE SCALE GENOMIC DNA]</scope>
    <source>
        <strain evidence="1">BV-YZ2020</strain>
    </source>
</reference>
<name>A0ACB9N8B2_BAUVA</name>
<evidence type="ECO:0000313" key="2">
    <source>
        <dbReference type="Proteomes" id="UP000828941"/>
    </source>
</evidence>
<comment type="caution">
    <text evidence="1">The sequence shown here is derived from an EMBL/GenBank/DDBJ whole genome shotgun (WGS) entry which is preliminary data.</text>
</comment>
<dbReference type="EMBL" id="CM039432">
    <property type="protein sequence ID" value="KAI4332665.1"/>
    <property type="molecule type" value="Genomic_DNA"/>
</dbReference>
<keyword evidence="2" id="KW-1185">Reference proteome</keyword>
<protein>
    <submittedName>
        <fullName evidence="1">Uncharacterized protein</fullName>
    </submittedName>
</protein>
<evidence type="ECO:0000313" key="1">
    <source>
        <dbReference type="EMBL" id="KAI4332665.1"/>
    </source>
</evidence>